<dbReference type="OrthoDB" id="478340at2759"/>
<proteinExistence type="predicted"/>
<comment type="caution">
    <text evidence="1">The sequence shown here is derived from an EMBL/GenBank/DDBJ whole genome shotgun (WGS) entry which is preliminary data.</text>
</comment>
<keyword evidence="2" id="KW-1185">Reference proteome</keyword>
<gene>
    <name evidence="1" type="ORF">SNEC2469_LOCUS4488</name>
</gene>
<dbReference type="AlphaFoldDB" id="A0A812LJ21"/>
<evidence type="ECO:0000313" key="1">
    <source>
        <dbReference type="EMBL" id="CAE7242389.1"/>
    </source>
</evidence>
<dbReference type="Proteomes" id="UP000601435">
    <property type="component" value="Unassembled WGS sequence"/>
</dbReference>
<protein>
    <submittedName>
        <fullName evidence="1">Uncharacterized protein</fullName>
    </submittedName>
</protein>
<sequence length="321" mass="35262">MASALKQRGIAAAWTVAGAAGCGVAYTLHRNFEQRLPCVQLALRKLEDPSINTGLGSQLQLSAWPRRGHVDKTAGLMRAHFRVQSSDGDVADVLVSAIRDKTTHEASEPREEDDDAEEHGNYWFRPWELKKGFLQRVRLLRQGFFSSSEEEMQPASMWKLETLVVLEGETSAQIPRVLQGDPSGLPEYETMCVRRDVTSKSDRSRTNLKIALCLSVLGTLVAAGSRMLRSLRISQSYGFVRKSVLENRSVQAVLGPSQIESCTGKFTPTFIDARLRLIGSSGTIADVVVAASRDSSHQLWHVAVARMTVGGVACNLDLPAR</sequence>
<dbReference type="PROSITE" id="PS51257">
    <property type="entry name" value="PROKAR_LIPOPROTEIN"/>
    <property type="match status" value="1"/>
</dbReference>
<organism evidence="1 2">
    <name type="scientific">Symbiodinium necroappetens</name>
    <dbReference type="NCBI Taxonomy" id="1628268"/>
    <lineage>
        <taxon>Eukaryota</taxon>
        <taxon>Sar</taxon>
        <taxon>Alveolata</taxon>
        <taxon>Dinophyceae</taxon>
        <taxon>Suessiales</taxon>
        <taxon>Symbiodiniaceae</taxon>
        <taxon>Symbiodinium</taxon>
    </lineage>
</organism>
<accession>A0A812LJ21</accession>
<dbReference type="EMBL" id="CAJNJA010009025">
    <property type="protein sequence ID" value="CAE7242389.1"/>
    <property type="molecule type" value="Genomic_DNA"/>
</dbReference>
<evidence type="ECO:0000313" key="2">
    <source>
        <dbReference type="Proteomes" id="UP000601435"/>
    </source>
</evidence>
<reference evidence="1" key="1">
    <citation type="submission" date="2021-02" db="EMBL/GenBank/DDBJ databases">
        <authorList>
            <person name="Dougan E. K."/>
            <person name="Rhodes N."/>
            <person name="Thang M."/>
            <person name="Chan C."/>
        </authorList>
    </citation>
    <scope>NUCLEOTIDE SEQUENCE</scope>
</reference>
<name>A0A812LJ21_9DINO</name>